<organism evidence="3 4">
    <name type="scientific">Adineta ricciae</name>
    <name type="common">Rotifer</name>
    <dbReference type="NCBI Taxonomy" id="249248"/>
    <lineage>
        <taxon>Eukaryota</taxon>
        <taxon>Metazoa</taxon>
        <taxon>Spiralia</taxon>
        <taxon>Gnathifera</taxon>
        <taxon>Rotifera</taxon>
        <taxon>Eurotatoria</taxon>
        <taxon>Bdelloidea</taxon>
        <taxon>Adinetida</taxon>
        <taxon>Adinetidae</taxon>
        <taxon>Adineta</taxon>
    </lineage>
</organism>
<gene>
    <name evidence="3" type="ORF">XAT740_LOCUS18668</name>
</gene>
<proteinExistence type="predicted"/>
<evidence type="ECO:0000313" key="4">
    <source>
        <dbReference type="Proteomes" id="UP000663828"/>
    </source>
</evidence>
<keyword evidence="4" id="KW-1185">Reference proteome</keyword>
<protein>
    <recommendedName>
        <fullName evidence="2">Nuclear receptor coactivator 6 TRADD-N domain-containing protein</fullName>
    </recommendedName>
</protein>
<feature type="compositionally biased region" description="Polar residues" evidence="1">
    <location>
        <begin position="208"/>
        <end position="242"/>
    </location>
</feature>
<name>A0A814PK46_ADIRI</name>
<dbReference type="GO" id="GO:0005667">
    <property type="term" value="C:transcription regulator complex"/>
    <property type="evidence" value="ECO:0007669"/>
    <property type="project" value="TreeGrafter"/>
</dbReference>
<accession>A0A814PK46</accession>
<feature type="compositionally biased region" description="Low complexity" evidence="1">
    <location>
        <begin position="256"/>
        <end position="265"/>
    </location>
</feature>
<dbReference type="PANTHER" id="PTHR15690:SF0">
    <property type="entry name" value="NUCLEAR RECEPTOR COACTIVATOR 6"/>
    <property type="match status" value="1"/>
</dbReference>
<feature type="region of interest" description="Disordered" evidence="1">
    <location>
        <begin position="208"/>
        <end position="265"/>
    </location>
</feature>
<dbReference type="GO" id="GO:0045944">
    <property type="term" value="P:positive regulation of transcription by RNA polymerase II"/>
    <property type="evidence" value="ECO:0007669"/>
    <property type="project" value="TreeGrafter"/>
</dbReference>
<dbReference type="GO" id="GO:0035097">
    <property type="term" value="C:histone methyltransferase complex"/>
    <property type="evidence" value="ECO:0007669"/>
    <property type="project" value="TreeGrafter"/>
</dbReference>
<evidence type="ECO:0000259" key="2">
    <source>
        <dbReference type="Pfam" id="PF13820"/>
    </source>
</evidence>
<feature type="compositionally biased region" description="Polar residues" evidence="1">
    <location>
        <begin position="123"/>
        <end position="150"/>
    </location>
</feature>
<feature type="domain" description="Nuclear receptor coactivator 6 TRADD-N" evidence="2">
    <location>
        <begin position="7"/>
        <end position="139"/>
    </location>
</feature>
<reference evidence="3" key="1">
    <citation type="submission" date="2021-02" db="EMBL/GenBank/DDBJ databases">
        <authorList>
            <person name="Nowell W R."/>
        </authorList>
    </citation>
    <scope>NUCLEOTIDE SEQUENCE</scope>
</reference>
<feature type="region of interest" description="Disordered" evidence="1">
    <location>
        <begin position="99"/>
        <end position="157"/>
    </location>
</feature>
<feature type="compositionally biased region" description="Low complexity" evidence="1">
    <location>
        <begin position="99"/>
        <end position="122"/>
    </location>
</feature>
<feature type="non-terminal residue" evidence="3">
    <location>
        <position position="1"/>
    </location>
</feature>
<dbReference type="InterPro" id="IPR026638">
    <property type="entry name" value="NCOA6"/>
</dbReference>
<dbReference type="InterPro" id="IPR032715">
    <property type="entry name" value="NCOA6_TRADD-N"/>
</dbReference>
<dbReference type="AlphaFoldDB" id="A0A814PK46"/>
<dbReference type="GO" id="GO:0003713">
    <property type="term" value="F:transcription coactivator activity"/>
    <property type="evidence" value="ECO:0007669"/>
    <property type="project" value="InterPro"/>
</dbReference>
<sequence>PHEFVEIRLVCKADYLDPQLKVKLHEIKDKLRQILHTGRRRFALKKVQPWNSVKVTFDIPKEAAERLHLLAVQGNVRLIELGILSVEIVGQPNATVVSNHNNNNNTNNNATAAATTNPATNSKDLSVSASSTIKSSNDSFESSVPPQASIANLPPDDHRHKRVKIENENDQQIFNFPYKSSPTGNIMQPSSTSGHPTNHYLQTQTSPVIHRQSSVPTHTSTNNYGRLSHPNSISSTHTTYLNSGKSPSSAPPLPSVPSSSNLYQSSSIIDNTNSALSNGIGNEMHNYHHHDSWPSYIDHSNNYKMKVNGIRPNHYYPQQQQQINLSDAQSTSSAIYCTPSQAQYDMRRCETTMSQMATSTTNIQNSYDGSSTGLSS</sequence>
<dbReference type="Proteomes" id="UP000663828">
    <property type="component" value="Unassembled WGS sequence"/>
</dbReference>
<dbReference type="EMBL" id="CAJNOR010001253">
    <property type="protein sequence ID" value="CAF1107133.1"/>
    <property type="molecule type" value="Genomic_DNA"/>
</dbReference>
<evidence type="ECO:0000313" key="3">
    <source>
        <dbReference type="EMBL" id="CAF1107133.1"/>
    </source>
</evidence>
<comment type="caution">
    <text evidence="3">The sequence shown here is derived from an EMBL/GenBank/DDBJ whole genome shotgun (WGS) entry which is preliminary data.</text>
</comment>
<dbReference type="Pfam" id="PF13820">
    <property type="entry name" value="NCOA6_TRADD-N"/>
    <property type="match status" value="1"/>
</dbReference>
<evidence type="ECO:0000256" key="1">
    <source>
        <dbReference type="SAM" id="MobiDB-lite"/>
    </source>
</evidence>
<dbReference type="PANTHER" id="PTHR15690">
    <property type="entry name" value="NUCLEAR RECEPTOR COACTIVATOR 6"/>
    <property type="match status" value="1"/>
</dbReference>